<comment type="catalytic activity">
    <reaction evidence="14 15">
        <text>coproporphyrinogen III + 2 S-adenosyl-L-methionine = protoporphyrinogen IX + 2 5'-deoxyadenosine + 2 L-methionine + 2 CO2</text>
        <dbReference type="Rhea" id="RHEA:15425"/>
        <dbReference type="ChEBI" id="CHEBI:16526"/>
        <dbReference type="ChEBI" id="CHEBI:17319"/>
        <dbReference type="ChEBI" id="CHEBI:57307"/>
        <dbReference type="ChEBI" id="CHEBI:57309"/>
        <dbReference type="ChEBI" id="CHEBI:57844"/>
        <dbReference type="ChEBI" id="CHEBI:59789"/>
        <dbReference type="EC" id="1.3.98.3"/>
    </reaction>
</comment>
<dbReference type="SFLD" id="SFLDG01082">
    <property type="entry name" value="B12-binding_domain_containing"/>
    <property type="match status" value="1"/>
</dbReference>
<dbReference type="InterPro" id="IPR006638">
    <property type="entry name" value="Elp3/MiaA/NifB-like_rSAM"/>
</dbReference>
<feature type="binding site" evidence="16">
    <location>
        <position position="328"/>
    </location>
    <ligand>
        <name>S-adenosyl-L-methionine</name>
        <dbReference type="ChEBI" id="CHEBI:59789"/>
        <label>1</label>
    </ligand>
</feature>
<dbReference type="InterPro" id="IPR034505">
    <property type="entry name" value="Coproporphyrinogen-III_oxidase"/>
</dbReference>
<organism evidence="19 20">
    <name type="scientific">Neptunicella marina</name>
    <dbReference type="NCBI Taxonomy" id="2125989"/>
    <lineage>
        <taxon>Bacteria</taxon>
        <taxon>Pseudomonadati</taxon>
        <taxon>Pseudomonadota</taxon>
        <taxon>Gammaproteobacteria</taxon>
        <taxon>Alteromonadales</taxon>
        <taxon>Alteromonadaceae</taxon>
        <taxon>Neptunicella</taxon>
    </lineage>
</organism>
<evidence type="ECO:0000256" key="8">
    <source>
        <dbReference type="ARBA" id="ARBA00022723"/>
    </source>
</evidence>
<evidence type="ECO:0000256" key="12">
    <source>
        <dbReference type="ARBA" id="ARBA00023244"/>
    </source>
</evidence>
<evidence type="ECO:0000256" key="15">
    <source>
        <dbReference type="PIRNR" id="PIRNR000167"/>
    </source>
</evidence>
<dbReference type="Gene3D" id="1.10.10.920">
    <property type="match status" value="1"/>
</dbReference>
<keyword evidence="7 15" id="KW-0949">S-adenosyl-L-methionine</keyword>
<proteinExistence type="inferred from homology"/>
<comment type="pathway">
    <text evidence="2 15">Porphyrin-containing compound metabolism; protoporphyrin-IX biosynthesis; protoporphyrinogen-IX from coproporphyrinogen-III (AdoMet route): step 1/1.</text>
</comment>
<keyword evidence="5 15" id="KW-0004">4Fe-4S</keyword>
<dbReference type="PROSITE" id="PS51918">
    <property type="entry name" value="RADICAL_SAM"/>
    <property type="match status" value="1"/>
</dbReference>
<feature type="binding site" evidence="16">
    <location>
        <position position="144"/>
    </location>
    <ligand>
        <name>S-adenosyl-L-methionine</name>
        <dbReference type="ChEBI" id="CHEBI:59789"/>
        <label>1</label>
    </ligand>
</feature>
<comment type="caution">
    <text evidence="19">The sequence shown here is derived from an EMBL/GenBank/DDBJ whole genome shotgun (WGS) entry which is preliminary data.</text>
</comment>
<comment type="similarity">
    <text evidence="3 15">Belongs to the anaerobic coproporphyrinogen-III oxidase family.</text>
</comment>
<feature type="binding site" evidence="16">
    <location>
        <position position="208"/>
    </location>
    <ligand>
        <name>S-adenosyl-L-methionine</name>
        <dbReference type="ChEBI" id="CHEBI:59789"/>
        <label>2</label>
    </ligand>
</feature>
<dbReference type="SFLD" id="SFLDF00277">
    <property type="entry name" value="oxygen-independent_coproporphy"/>
    <property type="match status" value="1"/>
</dbReference>
<evidence type="ECO:0000256" key="1">
    <source>
        <dbReference type="ARBA" id="ARBA00004496"/>
    </source>
</evidence>
<evidence type="ECO:0000256" key="7">
    <source>
        <dbReference type="ARBA" id="ARBA00022691"/>
    </source>
</evidence>
<keyword evidence="9 15" id="KW-0560">Oxidoreductase</keyword>
<evidence type="ECO:0000313" key="19">
    <source>
        <dbReference type="EMBL" id="MBC3764505.1"/>
    </source>
</evidence>
<evidence type="ECO:0000256" key="13">
    <source>
        <dbReference type="ARBA" id="ARBA00024295"/>
    </source>
</evidence>
<feature type="binding site" evidence="16">
    <location>
        <position position="171"/>
    </location>
    <ligand>
        <name>S-adenosyl-L-methionine</name>
        <dbReference type="ChEBI" id="CHEBI:59789"/>
        <label>2</label>
    </ligand>
</feature>
<sequence length="456" mass="52019">MSYKPLINPDVLARYNANGPRYTSYPTALEFHEDFDYFDRIEAVKQSTSQDLSLYVHIPFCHSLCYYCGCNKIVTRHSHKADQYLDALIQEIKSLSQAYIRYSVRQLHLGGGTPSFLTQKQMARLLSAIRQHFNVVDDIEMSIEIDPRRLPDNYMAELAELGFNRLSIGVQDTNTDVQLAINRVQDTAYITGLVKKARELGINSVNLDLIYGLPMQSTTGFAKTLSDVIAMDPDRISLFSYAHLPSRFAAQRKIKDAWLPDAKTKLALMEQAINVFTRAGYQFIGMDHFAKPEDELAVAQRQGRLNRNFQGYTTTADCDLLGLGVSSISAVGPSYSQNVKTLAEYYQLIADQGHALERGVTLTQDDKIRRWVISQLMCNFQLNTDIFRQHFALEFAEYFSDELKSLSEFIQDDLITVSEKGIVVEPQAKLLIRSICMKFDTYRQQQQELRQFSKVI</sequence>
<keyword evidence="12 15" id="KW-0627">Porphyrin biosynthesis</keyword>
<feature type="binding site" evidence="17">
    <location>
        <position position="65"/>
    </location>
    <ligand>
        <name>[4Fe-4S] cluster</name>
        <dbReference type="ChEBI" id="CHEBI:49883"/>
        <note>4Fe-4S-S-AdoMet</note>
    </ligand>
</feature>
<dbReference type="InterPro" id="IPR004558">
    <property type="entry name" value="Coprogen_oxidase_HemN"/>
</dbReference>
<gene>
    <name evidence="19" type="primary">hemN</name>
    <name evidence="19" type="ORF">H8B19_01355</name>
</gene>
<dbReference type="FunFam" id="1.10.10.920:FF:000001">
    <property type="entry name" value="Coproporphyrinogen-III oxidase"/>
    <property type="match status" value="1"/>
</dbReference>
<dbReference type="InterPro" id="IPR010723">
    <property type="entry name" value="HemN_C"/>
</dbReference>
<feature type="binding site" evidence="16">
    <location>
        <begin position="112"/>
        <end position="113"/>
    </location>
    <ligand>
        <name>S-adenosyl-L-methionine</name>
        <dbReference type="ChEBI" id="CHEBI:59789"/>
        <label>2</label>
    </ligand>
</feature>
<reference evidence="19" key="2">
    <citation type="submission" date="2020-08" db="EMBL/GenBank/DDBJ databases">
        <authorList>
            <person name="Lai Q."/>
        </authorList>
    </citation>
    <scope>NUCLEOTIDE SEQUENCE</scope>
    <source>
        <strain evidence="19">S27-2</strain>
    </source>
</reference>
<dbReference type="GO" id="GO:0004109">
    <property type="term" value="F:coproporphyrinogen oxidase activity"/>
    <property type="evidence" value="ECO:0007669"/>
    <property type="project" value="InterPro"/>
</dbReference>
<accession>A0A8J6IRK7</accession>
<dbReference type="Proteomes" id="UP000601768">
    <property type="component" value="Unassembled WGS sequence"/>
</dbReference>
<comment type="cofactor">
    <cofactor evidence="15 17">
        <name>[4Fe-4S] cluster</name>
        <dbReference type="ChEBI" id="CHEBI:49883"/>
    </cofactor>
    <text evidence="15 17">Binds 1 [4Fe-4S] cluster. The cluster is coordinated with 3 cysteines and an exchangeable S-adenosyl-L-methionine.</text>
</comment>
<dbReference type="GO" id="GO:0046872">
    <property type="term" value="F:metal ion binding"/>
    <property type="evidence" value="ECO:0007669"/>
    <property type="project" value="UniProtKB-KW"/>
</dbReference>
<evidence type="ECO:0000256" key="10">
    <source>
        <dbReference type="ARBA" id="ARBA00023004"/>
    </source>
</evidence>
<evidence type="ECO:0000256" key="16">
    <source>
        <dbReference type="PIRSR" id="PIRSR000167-1"/>
    </source>
</evidence>
<dbReference type="SMART" id="SM00729">
    <property type="entry name" value="Elp3"/>
    <property type="match status" value="1"/>
</dbReference>
<evidence type="ECO:0000256" key="11">
    <source>
        <dbReference type="ARBA" id="ARBA00023014"/>
    </source>
</evidence>
<evidence type="ECO:0000256" key="4">
    <source>
        <dbReference type="ARBA" id="ARBA00011245"/>
    </source>
</evidence>
<evidence type="ECO:0000259" key="18">
    <source>
        <dbReference type="PROSITE" id="PS51918"/>
    </source>
</evidence>
<dbReference type="EC" id="1.3.98.3" evidence="15"/>
<dbReference type="InterPro" id="IPR058240">
    <property type="entry name" value="rSAM_sf"/>
</dbReference>
<dbReference type="SFLD" id="SFLDS00029">
    <property type="entry name" value="Radical_SAM"/>
    <property type="match status" value="1"/>
</dbReference>
<feature type="domain" description="Radical SAM core" evidence="18">
    <location>
        <begin position="44"/>
        <end position="279"/>
    </location>
</feature>
<dbReference type="InterPro" id="IPR007197">
    <property type="entry name" value="rSAM"/>
</dbReference>
<evidence type="ECO:0000256" key="14">
    <source>
        <dbReference type="ARBA" id="ARBA00048321"/>
    </source>
</evidence>
<feature type="binding site" evidence="16">
    <location>
        <position position="183"/>
    </location>
    <ligand>
        <name>S-adenosyl-L-methionine</name>
        <dbReference type="ChEBI" id="CHEBI:59789"/>
        <label>2</label>
    </ligand>
</feature>
<dbReference type="GO" id="GO:0006782">
    <property type="term" value="P:protoporphyrinogen IX biosynthetic process"/>
    <property type="evidence" value="ECO:0007669"/>
    <property type="project" value="UniProtKB-UniPathway"/>
</dbReference>
<comment type="subcellular location">
    <subcellularLocation>
        <location evidence="1 15">Cytoplasm</location>
    </subcellularLocation>
</comment>
<dbReference type="PANTHER" id="PTHR13932">
    <property type="entry name" value="COPROPORPHYRINIGEN III OXIDASE"/>
    <property type="match status" value="1"/>
</dbReference>
<dbReference type="GO" id="GO:0051539">
    <property type="term" value="F:4 iron, 4 sulfur cluster binding"/>
    <property type="evidence" value="ECO:0007669"/>
    <property type="project" value="UniProtKB-KW"/>
</dbReference>
<dbReference type="EMBL" id="JACNEP010000001">
    <property type="protein sequence ID" value="MBC3764505.1"/>
    <property type="molecule type" value="Genomic_DNA"/>
</dbReference>
<evidence type="ECO:0000256" key="3">
    <source>
        <dbReference type="ARBA" id="ARBA00005493"/>
    </source>
</evidence>
<dbReference type="Pfam" id="PF04055">
    <property type="entry name" value="Radical_SAM"/>
    <property type="match status" value="1"/>
</dbReference>
<dbReference type="InterPro" id="IPR023404">
    <property type="entry name" value="rSAM_horseshoe"/>
</dbReference>
<dbReference type="FunFam" id="3.80.30.20:FF:000012">
    <property type="entry name" value="Coproporphyrinogen-III oxidase"/>
    <property type="match status" value="1"/>
</dbReference>
<dbReference type="NCBIfam" id="TIGR00538">
    <property type="entry name" value="hemN"/>
    <property type="match status" value="1"/>
</dbReference>
<dbReference type="Gene3D" id="3.80.30.20">
    <property type="entry name" value="tm_1862 like domain"/>
    <property type="match status" value="1"/>
</dbReference>
<dbReference type="PANTHER" id="PTHR13932:SF6">
    <property type="entry name" value="OXYGEN-INDEPENDENT COPROPORPHYRINOGEN III OXIDASE"/>
    <property type="match status" value="1"/>
</dbReference>
<protein>
    <recommendedName>
        <fullName evidence="15">Coproporphyrinogen-III oxidase</fullName>
        <ecNumber evidence="15">1.3.98.3</ecNumber>
    </recommendedName>
</protein>
<feature type="binding site" evidence="16">
    <location>
        <position position="242"/>
    </location>
    <ligand>
        <name>S-adenosyl-L-methionine</name>
        <dbReference type="ChEBI" id="CHEBI:59789"/>
        <label>2</label>
    </ligand>
</feature>
<name>A0A8J6IRK7_9ALTE</name>
<dbReference type="SUPFAM" id="SSF102114">
    <property type="entry name" value="Radical SAM enzymes"/>
    <property type="match status" value="1"/>
</dbReference>
<comment type="subunit">
    <text evidence="4">Monomer.</text>
</comment>
<keyword evidence="10 15" id="KW-0408">Iron</keyword>
<dbReference type="RefSeq" id="WP_186504975.1">
    <property type="nucleotide sequence ID" value="NZ_JACNEP010000001.1"/>
</dbReference>
<keyword evidence="20" id="KW-1185">Reference proteome</keyword>
<feature type="binding site" evidence="17">
    <location>
        <position position="61"/>
    </location>
    <ligand>
        <name>[4Fe-4S] cluster</name>
        <dbReference type="ChEBI" id="CHEBI:49883"/>
        <note>4Fe-4S-S-AdoMet</note>
    </ligand>
</feature>
<dbReference type="GO" id="GO:0051989">
    <property type="term" value="F:coproporphyrinogen dehydrogenase activity"/>
    <property type="evidence" value="ECO:0007669"/>
    <property type="project" value="UniProtKB-EC"/>
</dbReference>
<dbReference type="SFLD" id="SFLDG01065">
    <property type="entry name" value="anaerobic_coproporphyrinogen-I"/>
    <property type="match status" value="1"/>
</dbReference>
<keyword evidence="6 15" id="KW-0963">Cytoplasm</keyword>
<dbReference type="CDD" id="cd01335">
    <property type="entry name" value="Radical_SAM"/>
    <property type="match status" value="1"/>
</dbReference>
<evidence type="ECO:0000256" key="9">
    <source>
        <dbReference type="ARBA" id="ARBA00023002"/>
    </source>
</evidence>
<dbReference type="GO" id="GO:0005737">
    <property type="term" value="C:cytoplasm"/>
    <property type="evidence" value="ECO:0007669"/>
    <property type="project" value="UniProtKB-SubCell"/>
</dbReference>
<feature type="binding site" evidence="16">
    <location>
        <begin position="67"/>
        <end position="69"/>
    </location>
    <ligand>
        <name>S-adenosyl-L-methionine</name>
        <dbReference type="ChEBI" id="CHEBI:59789"/>
        <label>2</label>
    </ligand>
</feature>
<keyword evidence="8 15" id="KW-0479">Metal-binding</keyword>
<dbReference type="UniPathway" id="UPA00251">
    <property type="reaction ID" value="UER00323"/>
</dbReference>
<comment type="function">
    <text evidence="13">Involved in the heme biosynthesis. Catalyzes the anaerobic oxidative decarboxylation of propionate groups of rings A and B of coproporphyrinogen III to yield the vinyl groups in protoporphyrinogen IX.</text>
</comment>
<dbReference type="Pfam" id="PF06969">
    <property type="entry name" value="HemN_C"/>
    <property type="match status" value="1"/>
</dbReference>
<evidence type="ECO:0000256" key="2">
    <source>
        <dbReference type="ARBA" id="ARBA00004785"/>
    </source>
</evidence>
<evidence type="ECO:0000256" key="6">
    <source>
        <dbReference type="ARBA" id="ARBA00022490"/>
    </source>
</evidence>
<evidence type="ECO:0000256" key="5">
    <source>
        <dbReference type="ARBA" id="ARBA00022485"/>
    </source>
</evidence>
<keyword evidence="11 15" id="KW-0411">Iron-sulfur</keyword>
<feature type="binding site" evidence="17">
    <location>
        <position position="68"/>
    </location>
    <ligand>
        <name>[4Fe-4S] cluster</name>
        <dbReference type="ChEBI" id="CHEBI:49883"/>
        <note>4Fe-4S-S-AdoMet</note>
    </ligand>
</feature>
<evidence type="ECO:0000256" key="17">
    <source>
        <dbReference type="PIRSR" id="PIRSR000167-2"/>
    </source>
</evidence>
<dbReference type="AlphaFoldDB" id="A0A8J6IRK7"/>
<feature type="binding site" evidence="16">
    <location>
        <position position="111"/>
    </location>
    <ligand>
        <name>S-adenosyl-L-methionine</name>
        <dbReference type="ChEBI" id="CHEBI:59789"/>
        <label>1</label>
    </ligand>
</feature>
<feature type="binding site" evidence="16">
    <location>
        <position position="55"/>
    </location>
    <ligand>
        <name>S-adenosyl-L-methionine</name>
        <dbReference type="ChEBI" id="CHEBI:59789"/>
        <label>1</label>
    </ligand>
</feature>
<dbReference type="PIRSF" id="PIRSF000167">
    <property type="entry name" value="HemN"/>
    <property type="match status" value="1"/>
</dbReference>
<reference evidence="19" key="1">
    <citation type="journal article" date="2018" name="Int. J. Syst. Evol. Microbiol.">
        <title>Neptunicella marina gen. nov., sp. nov., isolated from surface seawater.</title>
        <authorList>
            <person name="Liu X."/>
            <person name="Lai Q."/>
            <person name="Du Y."/>
            <person name="Zhang X."/>
            <person name="Liu Z."/>
            <person name="Sun F."/>
            <person name="Shao Z."/>
        </authorList>
    </citation>
    <scope>NUCLEOTIDE SEQUENCE</scope>
    <source>
        <strain evidence="19">S27-2</strain>
    </source>
</reference>
<evidence type="ECO:0000313" key="20">
    <source>
        <dbReference type="Proteomes" id="UP000601768"/>
    </source>
</evidence>